<organism evidence="2 3">
    <name type="scientific">Desmonostoc muscorum LEGE 12446</name>
    <dbReference type="NCBI Taxonomy" id="1828758"/>
    <lineage>
        <taxon>Bacteria</taxon>
        <taxon>Bacillati</taxon>
        <taxon>Cyanobacteriota</taxon>
        <taxon>Cyanophyceae</taxon>
        <taxon>Nostocales</taxon>
        <taxon>Nostocaceae</taxon>
        <taxon>Desmonostoc</taxon>
    </lineage>
</organism>
<sequence>MKGFTAGDLIALGGLILATVTTVMGGVLWYANAEKKKYASERDFAHMRRNQEQMQQGLNNLLHELDRRFDVVERDILEIKASLKLPKRD</sequence>
<keyword evidence="1" id="KW-0472">Membrane</keyword>
<evidence type="ECO:0000313" key="2">
    <source>
        <dbReference type="EMBL" id="MBE9027021.1"/>
    </source>
</evidence>
<keyword evidence="1" id="KW-1133">Transmembrane helix</keyword>
<dbReference type="AlphaFoldDB" id="A0A8J6ZX73"/>
<keyword evidence="3" id="KW-1185">Reference proteome</keyword>
<reference evidence="2" key="1">
    <citation type="submission" date="2020-10" db="EMBL/GenBank/DDBJ databases">
        <authorList>
            <person name="Castelo-Branco R."/>
            <person name="Eusebio N."/>
            <person name="Adriana R."/>
            <person name="Vieira A."/>
            <person name="Brugerolle De Fraissinette N."/>
            <person name="Rezende De Castro R."/>
            <person name="Schneider M.P."/>
            <person name="Vasconcelos V."/>
            <person name="Leao P.N."/>
        </authorList>
    </citation>
    <scope>NUCLEOTIDE SEQUENCE</scope>
    <source>
        <strain evidence="2">LEGE 12446</strain>
    </source>
</reference>
<dbReference type="Proteomes" id="UP000622533">
    <property type="component" value="Unassembled WGS sequence"/>
</dbReference>
<proteinExistence type="predicted"/>
<comment type="caution">
    <text evidence="2">The sequence shown here is derived from an EMBL/GenBank/DDBJ whole genome shotgun (WGS) entry which is preliminary data.</text>
</comment>
<accession>A0A8J6ZX73</accession>
<keyword evidence="1" id="KW-0812">Transmembrane</keyword>
<evidence type="ECO:0000256" key="1">
    <source>
        <dbReference type="SAM" id="Phobius"/>
    </source>
</evidence>
<protein>
    <submittedName>
        <fullName evidence="2">Uncharacterized protein</fullName>
    </submittedName>
</protein>
<feature type="transmembrane region" description="Helical" evidence="1">
    <location>
        <begin position="12"/>
        <end position="32"/>
    </location>
</feature>
<evidence type="ECO:0000313" key="3">
    <source>
        <dbReference type="Proteomes" id="UP000622533"/>
    </source>
</evidence>
<gene>
    <name evidence="2" type="ORF">IQ276_32810</name>
</gene>
<dbReference type="EMBL" id="JADEXS010000759">
    <property type="protein sequence ID" value="MBE9027021.1"/>
    <property type="molecule type" value="Genomic_DNA"/>
</dbReference>
<name>A0A8J6ZX73_DESMC</name>
<dbReference type="RefSeq" id="WP_193923992.1">
    <property type="nucleotide sequence ID" value="NZ_JADEXS020000001.1"/>
</dbReference>